<evidence type="ECO:0000313" key="3">
    <source>
        <dbReference type="Proteomes" id="UP000316921"/>
    </source>
</evidence>
<name>A0A518BS79_9BACT</name>
<dbReference type="InterPro" id="IPR033469">
    <property type="entry name" value="CYTH-like_dom_sf"/>
</dbReference>
<dbReference type="PROSITE" id="PS51707">
    <property type="entry name" value="CYTH"/>
    <property type="match status" value="1"/>
</dbReference>
<accession>A0A518BS79</accession>
<dbReference type="SUPFAM" id="SSF55154">
    <property type="entry name" value="CYTH-like phosphatases"/>
    <property type="match status" value="1"/>
</dbReference>
<dbReference type="SMART" id="SM01118">
    <property type="entry name" value="CYTH"/>
    <property type="match status" value="1"/>
</dbReference>
<organism evidence="2 3">
    <name type="scientific">Engelhardtia mirabilis</name>
    <dbReference type="NCBI Taxonomy" id="2528011"/>
    <lineage>
        <taxon>Bacteria</taxon>
        <taxon>Pseudomonadati</taxon>
        <taxon>Planctomycetota</taxon>
        <taxon>Planctomycetia</taxon>
        <taxon>Planctomycetia incertae sedis</taxon>
        <taxon>Engelhardtia</taxon>
    </lineage>
</organism>
<dbReference type="KEGG" id="pbap:Pla133_49460"/>
<protein>
    <submittedName>
        <fullName evidence="2">CYTH domain protein</fullName>
    </submittedName>
</protein>
<gene>
    <name evidence="2" type="ORF">Pla133_49460</name>
</gene>
<dbReference type="Proteomes" id="UP000316921">
    <property type="component" value="Chromosome"/>
</dbReference>
<evidence type="ECO:0000313" key="2">
    <source>
        <dbReference type="EMBL" id="QDU69824.1"/>
    </source>
</evidence>
<evidence type="ECO:0000259" key="1">
    <source>
        <dbReference type="PROSITE" id="PS51707"/>
    </source>
</evidence>
<dbReference type="Gene3D" id="2.40.320.10">
    <property type="entry name" value="Hypothetical Protein Pfu-838710-001"/>
    <property type="match status" value="1"/>
</dbReference>
<sequence length="263" mass="27726">MGPVNPPPIETEYCWVVLPPDTRSTLDAVASATRLGALHLEPLPPVDIDDTILDRPDGALGALGLTLRLRIEGGAPALLTIKGPTRLTADGATTRAELERPFSKPALIAALAFLEGLGGPPTPALDAIGELGSEPRAALAQLGFIEVQRRRNLRRRSMLLGPDGSRLAELAIDEVRFRAGEREVGHAELELELVGGTPDQAAPAIAALEELARPHLRAWPHSKTALARLLADAARDGRLAGWLDPGGHLTASAYPELSALLGA</sequence>
<dbReference type="AlphaFoldDB" id="A0A518BS79"/>
<dbReference type="EMBL" id="CP036287">
    <property type="protein sequence ID" value="QDU69824.1"/>
    <property type="molecule type" value="Genomic_DNA"/>
</dbReference>
<keyword evidence="3" id="KW-1185">Reference proteome</keyword>
<feature type="domain" description="CYTH" evidence="1">
    <location>
        <begin position="8"/>
        <end position="236"/>
    </location>
</feature>
<dbReference type="InterPro" id="IPR023577">
    <property type="entry name" value="CYTH_domain"/>
</dbReference>
<proteinExistence type="predicted"/>
<reference evidence="2 3" key="1">
    <citation type="submission" date="2019-02" db="EMBL/GenBank/DDBJ databases">
        <title>Deep-cultivation of Planctomycetes and their phenomic and genomic characterization uncovers novel biology.</title>
        <authorList>
            <person name="Wiegand S."/>
            <person name="Jogler M."/>
            <person name="Boedeker C."/>
            <person name="Pinto D."/>
            <person name="Vollmers J."/>
            <person name="Rivas-Marin E."/>
            <person name="Kohn T."/>
            <person name="Peeters S.H."/>
            <person name="Heuer A."/>
            <person name="Rast P."/>
            <person name="Oberbeckmann S."/>
            <person name="Bunk B."/>
            <person name="Jeske O."/>
            <person name="Meyerdierks A."/>
            <person name="Storesund J.E."/>
            <person name="Kallscheuer N."/>
            <person name="Luecker S."/>
            <person name="Lage O.M."/>
            <person name="Pohl T."/>
            <person name="Merkel B.J."/>
            <person name="Hornburger P."/>
            <person name="Mueller R.-W."/>
            <person name="Bruemmer F."/>
            <person name="Labrenz M."/>
            <person name="Spormann A.M."/>
            <person name="Op den Camp H."/>
            <person name="Overmann J."/>
            <person name="Amann R."/>
            <person name="Jetten M.S.M."/>
            <person name="Mascher T."/>
            <person name="Medema M.H."/>
            <person name="Devos D.P."/>
            <person name="Kaster A.-K."/>
            <person name="Ovreas L."/>
            <person name="Rohde M."/>
            <person name="Galperin M.Y."/>
            <person name="Jogler C."/>
        </authorList>
    </citation>
    <scope>NUCLEOTIDE SEQUENCE [LARGE SCALE GENOMIC DNA]</scope>
    <source>
        <strain evidence="2 3">Pla133</strain>
    </source>
</reference>
<dbReference type="Pfam" id="PF01928">
    <property type="entry name" value="CYTH"/>
    <property type="match status" value="1"/>
</dbReference>